<dbReference type="Proteomes" id="UP000708208">
    <property type="component" value="Unassembled WGS sequence"/>
</dbReference>
<comment type="caution">
    <text evidence="1">The sequence shown here is derived from an EMBL/GenBank/DDBJ whole genome shotgun (WGS) entry which is preliminary data.</text>
</comment>
<keyword evidence="2" id="KW-1185">Reference proteome</keyword>
<proteinExistence type="predicted"/>
<sequence length="102" mass="11766">MVDSSLDRIQQLMQCPSMFYYTVEASSHGLTFPCIPLQKLSFHKRRREIILKTIGPGLYLQRREFHEIPNLQLSLGVIILNPFTAPQRPQVETLTVTSGYIF</sequence>
<accession>A0A8J2KJU9</accession>
<dbReference type="AlphaFoldDB" id="A0A8J2KJU9"/>
<evidence type="ECO:0000313" key="1">
    <source>
        <dbReference type="EMBL" id="CAG7727210.1"/>
    </source>
</evidence>
<reference evidence="1" key="1">
    <citation type="submission" date="2021-06" db="EMBL/GenBank/DDBJ databases">
        <authorList>
            <person name="Hodson N. C."/>
            <person name="Mongue J. A."/>
            <person name="Jaron S. K."/>
        </authorList>
    </citation>
    <scope>NUCLEOTIDE SEQUENCE</scope>
</reference>
<gene>
    <name evidence="1" type="ORF">AFUS01_LOCUS16063</name>
</gene>
<protein>
    <submittedName>
        <fullName evidence="1">Uncharacterized protein</fullName>
    </submittedName>
</protein>
<dbReference type="EMBL" id="CAJVCH010145223">
    <property type="protein sequence ID" value="CAG7727210.1"/>
    <property type="molecule type" value="Genomic_DNA"/>
</dbReference>
<organism evidence="1 2">
    <name type="scientific">Allacma fusca</name>
    <dbReference type="NCBI Taxonomy" id="39272"/>
    <lineage>
        <taxon>Eukaryota</taxon>
        <taxon>Metazoa</taxon>
        <taxon>Ecdysozoa</taxon>
        <taxon>Arthropoda</taxon>
        <taxon>Hexapoda</taxon>
        <taxon>Collembola</taxon>
        <taxon>Symphypleona</taxon>
        <taxon>Sminthuridae</taxon>
        <taxon>Allacma</taxon>
    </lineage>
</organism>
<evidence type="ECO:0000313" key="2">
    <source>
        <dbReference type="Proteomes" id="UP000708208"/>
    </source>
</evidence>
<name>A0A8J2KJU9_9HEXA</name>